<keyword evidence="3" id="KW-1185">Reference proteome</keyword>
<evidence type="ECO:0000313" key="3">
    <source>
        <dbReference type="Proteomes" id="UP000076858"/>
    </source>
</evidence>
<sequence length="84" mass="9100">MSLGTHWFRSEKLVTSTFNQNVSQSATNSRPVETPFRSSTLVEGSIIAPFFPGIPDVNSFSTTTDERAGLMRPTRDTSSSSGVS</sequence>
<gene>
    <name evidence="2" type="ORF">APZ42_033633</name>
</gene>
<dbReference type="Proteomes" id="UP000076858">
    <property type="component" value="Unassembled WGS sequence"/>
</dbReference>
<evidence type="ECO:0000256" key="1">
    <source>
        <dbReference type="SAM" id="MobiDB-lite"/>
    </source>
</evidence>
<dbReference type="EMBL" id="LRGB01003243">
    <property type="protein sequence ID" value="KZS03603.1"/>
    <property type="molecule type" value="Genomic_DNA"/>
</dbReference>
<protein>
    <submittedName>
        <fullName evidence="2">Uncharacterized protein</fullName>
    </submittedName>
</protein>
<proteinExistence type="predicted"/>
<comment type="caution">
    <text evidence="2">The sequence shown here is derived from an EMBL/GenBank/DDBJ whole genome shotgun (WGS) entry which is preliminary data.</text>
</comment>
<feature type="compositionally biased region" description="Basic and acidic residues" evidence="1">
    <location>
        <begin position="64"/>
        <end position="75"/>
    </location>
</feature>
<feature type="region of interest" description="Disordered" evidence="1">
    <location>
        <begin position="58"/>
        <end position="84"/>
    </location>
</feature>
<evidence type="ECO:0000313" key="2">
    <source>
        <dbReference type="EMBL" id="KZS03603.1"/>
    </source>
</evidence>
<organism evidence="2 3">
    <name type="scientific">Daphnia magna</name>
    <dbReference type="NCBI Taxonomy" id="35525"/>
    <lineage>
        <taxon>Eukaryota</taxon>
        <taxon>Metazoa</taxon>
        <taxon>Ecdysozoa</taxon>
        <taxon>Arthropoda</taxon>
        <taxon>Crustacea</taxon>
        <taxon>Branchiopoda</taxon>
        <taxon>Diplostraca</taxon>
        <taxon>Cladocera</taxon>
        <taxon>Anomopoda</taxon>
        <taxon>Daphniidae</taxon>
        <taxon>Daphnia</taxon>
    </lineage>
</organism>
<reference evidence="2 3" key="1">
    <citation type="submission" date="2016-03" db="EMBL/GenBank/DDBJ databases">
        <title>EvidentialGene: Evidence-directed Construction of Genes on Genomes.</title>
        <authorList>
            <person name="Gilbert D.G."/>
            <person name="Choi J.-H."/>
            <person name="Mockaitis K."/>
            <person name="Colbourne J."/>
            <person name="Pfrender M."/>
        </authorList>
    </citation>
    <scope>NUCLEOTIDE SEQUENCE [LARGE SCALE GENOMIC DNA]</scope>
    <source>
        <strain evidence="2 3">Xinb3</strain>
        <tissue evidence="2">Complete organism</tissue>
    </source>
</reference>
<dbReference type="AlphaFoldDB" id="A0A164KWY2"/>
<name>A0A164KWY2_9CRUS</name>
<accession>A0A164KWY2</accession>